<organism evidence="2 3">
    <name type="scientific">Lunasporangiospora selenospora</name>
    <dbReference type="NCBI Taxonomy" id="979761"/>
    <lineage>
        <taxon>Eukaryota</taxon>
        <taxon>Fungi</taxon>
        <taxon>Fungi incertae sedis</taxon>
        <taxon>Mucoromycota</taxon>
        <taxon>Mortierellomycotina</taxon>
        <taxon>Mortierellomycetes</taxon>
        <taxon>Mortierellales</taxon>
        <taxon>Mortierellaceae</taxon>
        <taxon>Lunasporangiospora</taxon>
    </lineage>
</organism>
<feature type="compositionally biased region" description="Polar residues" evidence="1">
    <location>
        <begin position="1"/>
        <end position="10"/>
    </location>
</feature>
<protein>
    <submittedName>
        <fullName evidence="2">Uncharacterized protein</fullName>
    </submittedName>
</protein>
<feature type="compositionally biased region" description="Pro residues" evidence="1">
    <location>
        <begin position="75"/>
        <end position="84"/>
    </location>
</feature>
<evidence type="ECO:0000313" key="2">
    <source>
        <dbReference type="EMBL" id="KAF9572652.1"/>
    </source>
</evidence>
<dbReference type="AlphaFoldDB" id="A0A9P6FK73"/>
<evidence type="ECO:0000313" key="3">
    <source>
        <dbReference type="Proteomes" id="UP000780801"/>
    </source>
</evidence>
<dbReference type="Proteomes" id="UP000780801">
    <property type="component" value="Unassembled WGS sequence"/>
</dbReference>
<feature type="compositionally biased region" description="Low complexity" evidence="1">
    <location>
        <begin position="371"/>
        <end position="390"/>
    </location>
</feature>
<dbReference type="OrthoDB" id="2289096at2759"/>
<evidence type="ECO:0000256" key="1">
    <source>
        <dbReference type="SAM" id="MobiDB-lite"/>
    </source>
</evidence>
<accession>A0A9P6FK73</accession>
<keyword evidence="3" id="KW-1185">Reference proteome</keyword>
<sequence>MESLSATSPALGSVSLGPTGAAGRRPFMKNLQPRAPAAMDFNDDDNDDLEGSLLSADYKAQRRTTQDLVDFLKTAPPPPPPSVMPPVFEDEKKKRGLLQRLRPRKSGSSLSNNSTGSGGGGSAGSNHQGRTSSNISAASGMSRSTESGITATLPNGKKYVMIAVDYKESDLTLKSAPVGSIGLTSAPNTSASSARRLSRIAGDAIDASSILSASKRTSIISSNGGIGVGVGGDKRRSIISPTTAAAAAAAAVAAAGTDSSFAIDNGVPFTIDNFTLDTDFITSGGNGSVASTAASPTCVTAPAPVSALVSAPIPAAVSGSNASIHSIESVSRSASKRVSSLSKVKFSLASPPMDESTVSEALEQRLASHKAAQQASTSTSTTSTTSTATAPAFPAQEFAEIVLPKPVSRKK</sequence>
<name>A0A9P6FK73_9FUNG</name>
<dbReference type="EMBL" id="JAABOA010005878">
    <property type="protein sequence ID" value="KAF9572652.1"/>
    <property type="molecule type" value="Genomic_DNA"/>
</dbReference>
<feature type="region of interest" description="Disordered" evidence="1">
    <location>
        <begin position="351"/>
        <end position="392"/>
    </location>
</feature>
<feature type="compositionally biased region" description="Acidic residues" evidence="1">
    <location>
        <begin position="41"/>
        <end position="50"/>
    </location>
</feature>
<gene>
    <name evidence="2" type="ORF">BGW38_008501</name>
</gene>
<reference evidence="2" key="1">
    <citation type="journal article" date="2020" name="Fungal Divers.">
        <title>Resolving the Mortierellaceae phylogeny through synthesis of multi-gene phylogenetics and phylogenomics.</title>
        <authorList>
            <person name="Vandepol N."/>
            <person name="Liber J."/>
            <person name="Desiro A."/>
            <person name="Na H."/>
            <person name="Kennedy M."/>
            <person name="Barry K."/>
            <person name="Grigoriev I.V."/>
            <person name="Miller A.N."/>
            <person name="O'Donnell K."/>
            <person name="Stajich J.E."/>
            <person name="Bonito G."/>
        </authorList>
    </citation>
    <scope>NUCLEOTIDE SEQUENCE</scope>
    <source>
        <strain evidence="2">KOD1015</strain>
    </source>
</reference>
<comment type="caution">
    <text evidence="2">The sequence shown here is derived from an EMBL/GenBank/DDBJ whole genome shotgun (WGS) entry which is preliminary data.</text>
</comment>
<proteinExistence type="predicted"/>
<feature type="compositionally biased region" description="Basic residues" evidence="1">
    <location>
        <begin position="94"/>
        <end position="105"/>
    </location>
</feature>
<feature type="compositionally biased region" description="Polar residues" evidence="1">
    <location>
        <begin position="130"/>
        <end position="151"/>
    </location>
</feature>
<feature type="region of interest" description="Disordered" evidence="1">
    <location>
        <begin position="1"/>
        <end position="151"/>
    </location>
</feature>
<feature type="compositionally biased region" description="Low complexity" evidence="1">
    <location>
        <begin position="106"/>
        <end position="115"/>
    </location>
</feature>
<feature type="non-terminal residue" evidence="2">
    <location>
        <position position="411"/>
    </location>
</feature>